<reference evidence="1 2" key="1">
    <citation type="submission" date="2021-01" db="EMBL/GenBank/DDBJ databases">
        <title>Sequencing the genomes of 1000 actinobacteria strains.</title>
        <authorList>
            <person name="Klenk H.-P."/>
        </authorList>
    </citation>
    <scope>NUCLEOTIDE SEQUENCE [LARGE SCALE GENOMIC DNA]</scope>
    <source>
        <strain evidence="1 2">DSM 13057</strain>
    </source>
</reference>
<evidence type="ECO:0000313" key="1">
    <source>
        <dbReference type="EMBL" id="MBM7473393.1"/>
    </source>
</evidence>
<evidence type="ECO:0000313" key="2">
    <source>
        <dbReference type="Proteomes" id="UP000776164"/>
    </source>
</evidence>
<gene>
    <name evidence="1" type="ORF">JOE66_003027</name>
</gene>
<dbReference type="EMBL" id="JAFBBU010000001">
    <property type="protein sequence ID" value="MBM7473393.1"/>
    <property type="molecule type" value="Genomic_DNA"/>
</dbReference>
<comment type="caution">
    <text evidence="1">The sequence shown here is derived from an EMBL/GenBank/DDBJ whole genome shotgun (WGS) entry which is preliminary data.</text>
</comment>
<proteinExistence type="predicted"/>
<sequence length="231" mass="25878">MTEYVDPLESVLDSAARLQQLVPDAVLVGGSAVAFYARHRYSLDGNHIVVDLRNRFDVVLDALEREGDWVTNRVTPGKIILGEIGGIEAGVRQLIRTTPLETQIVKLRSGLTLRVPTVQETLRVKAFLIIKRNQVRDYLDVVALADFYGIQPSAHVLARIDDFYADQKRGDVSVASQLTRQLEDPRPKDSHSTSTLSTYKGISQQWQKWDYVVNACRDLAEEIDETGGSQQ</sequence>
<accession>A0ABS2L8G7</accession>
<evidence type="ECO:0008006" key="3">
    <source>
        <dbReference type="Google" id="ProtNLM"/>
    </source>
</evidence>
<dbReference type="RefSeq" id="WP_205110820.1">
    <property type="nucleotide sequence ID" value="NZ_BAAAHT010000014.1"/>
</dbReference>
<name>A0ABS2L8G7_9MICO</name>
<protein>
    <recommendedName>
        <fullName evidence="3">Nucleotidyl transferase AbiEii/AbiGii toxin family protein</fullName>
    </recommendedName>
</protein>
<dbReference type="Proteomes" id="UP000776164">
    <property type="component" value="Unassembled WGS sequence"/>
</dbReference>
<organism evidence="1 2">
    <name type="scientific">Subtercola frigoramans</name>
    <dbReference type="NCBI Taxonomy" id="120298"/>
    <lineage>
        <taxon>Bacteria</taxon>
        <taxon>Bacillati</taxon>
        <taxon>Actinomycetota</taxon>
        <taxon>Actinomycetes</taxon>
        <taxon>Micrococcales</taxon>
        <taxon>Microbacteriaceae</taxon>
        <taxon>Subtercola</taxon>
    </lineage>
</organism>
<keyword evidence="2" id="KW-1185">Reference proteome</keyword>